<protein>
    <submittedName>
        <fullName evidence="1">ACSL4</fullName>
    </submittedName>
</protein>
<sequence length="82" mass="9441">MFSEPAQLGVYHGLDGLEVEERLRMEDSQAACRIKLVLDRIKKAFFEGAKQKGPVAHALLNLAVNYKIKWHKKGYRTPFLNR</sequence>
<accession>A0ABY6KQQ6</accession>
<dbReference type="EMBL" id="CP092870">
    <property type="protein sequence ID" value="UYV71181.1"/>
    <property type="molecule type" value="Genomic_DNA"/>
</dbReference>
<reference evidence="1 2" key="1">
    <citation type="submission" date="2022-01" db="EMBL/GenBank/DDBJ databases">
        <title>A chromosomal length assembly of Cordylochernes scorpioides.</title>
        <authorList>
            <person name="Zeh D."/>
            <person name="Zeh J."/>
        </authorList>
    </citation>
    <scope>NUCLEOTIDE SEQUENCE [LARGE SCALE GENOMIC DNA]</scope>
    <source>
        <strain evidence="1">IN4F17</strain>
        <tissue evidence="1">Whole Body</tissue>
    </source>
</reference>
<keyword evidence="2" id="KW-1185">Reference proteome</keyword>
<gene>
    <name evidence="1" type="ORF">LAZ67_8002061</name>
</gene>
<name>A0ABY6KQQ6_9ARAC</name>
<evidence type="ECO:0000313" key="2">
    <source>
        <dbReference type="Proteomes" id="UP001235939"/>
    </source>
</evidence>
<organism evidence="1 2">
    <name type="scientific">Cordylochernes scorpioides</name>
    <dbReference type="NCBI Taxonomy" id="51811"/>
    <lineage>
        <taxon>Eukaryota</taxon>
        <taxon>Metazoa</taxon>
        <taxon>Ecdysozoa</taxon>
        <taxon>Arthropoda</taxon>
        <taxon>Chelicerata</taxon>
        <taxon>Arachnida</taxon>
        <taxon>Pseudoscorpiones</taxon>
        <taxon>Cheliferoidea</taxon>
        <taxon>Chernetidae</taxon>
        <taxon>Cordylochernes</taxon>
    </lineage>
</organism>
<proteinExistence type="predicted"/>
<dbReference type="Proteomes" id="UP001235939">
    <property type="component" value="Chromosome 08"/>
</dbReference>
<evidence type="ECO:0000313" key="1">
    <source>
        <dbReference type="EMBL" id="UYV71181.1"/>
    </source>
</evidence>